<protein>
    <submittedName>
        <fullName evidence="1">Uncharacterized protein</fullName>
    </submittedName>
</protein>
<evidence type="ECO:0000313" key="2">
    <source>
        <dbReference type="Proteomes" id="UP000289886"/>
    </source>
</evidence>
<dbReference type="Proteomes" id="UP000289886">
    <property type="component" value="Unassembled WGS sequence"/>
</dbReference>
<dbReference type="EMBL" id="SCEB01215003">
    <property type="protein sequence ID" value="RXM31831.1"/>
    <property type="molecule type" value="Genomic_DNA"/>
</dbReference>
<name>A0A444U9K1_ACIRT</name>
<dbReference type="AlphaFoldDB" id="A0A444U9K1"/>
<sequence length="132" mass="14961">MYRTDPVLVPEPVPNRPGTIPVPKICYFILTSRLPSVLCEYCLSGFASSVHRWASLYRATHGNCGLIDPYLTGTKVIDLLRYCTDPVLQEQKRFQNDPYCPGSSPVLYRTDPVLQALNLPYYPDRTVPVLTR</sequence>
<reference evidence="1 2" key="1">
    <citation type="submission" date="2019-01" db="EMBL/GenBank/DDBJ databases">
        <title>Draft Genome and Complete Hox-Cluster Characterization of the Sterlet Sturgeon (Acipenser ruthenus).</title>
        <authorList>
            <person name="Wei Q."/>
        </authorList>
    </citation>
    <scope>NUCLEOTIDE SEQUENCE [LARGE SCALE GENOMIC DNA]</scope>
    <source>
        <strain evidence="1">WHYD16114868_AA</strain>
        <tissue evidence="1">Blood</tissue>
    </source>
</reference>
<gene>
    <name evidence="1" type="ORF">EOD39_6633</name>
</gene>
<comment type="caution">
    <text evidence="1">The sequence shown here is derived from an EMBL/GenBank/DDBJ whole genome shotgun (WGS) entry which is preliminary data.</text>
</comment>
<organism evidence="1 2">
    <name type="scientific">Acipenser ruthenus</name>
    <name type="common">Sterlet sturgeon</name>
    <dbReference type="NCBI Taxonomy" id="7906"/>
    <lineage>
        <taxon>Eukaryota</taxon>
        <taxon>Metazoa</taxon>
        <taxon>Chordata</taxon>
        <taxon>Craniata</taxon>
        <taxon>Vertebrata</taxon>
        <taxon>Euteleostomi</taxon>
        <taxon>Actinopterygii</taxon>
        <taxon>Chondrostei</taxon>
        <taxon>Acipenseriformes</taxon>
        <taxon>Acipenseridae</taxon>
        <taxon>Acipenser</taxon>
    </lineage>
</organism>
<evidence type="ECO:0000313" key="1">
    <source>
        <dbReference type="EMBL" id="RXM31831.1"/>
    </source>
</evidence>
<accession>A0A444U9K1</accession>
<proteinExistence type="predicted"/>
<keyword evidence="2" id="KW-1185">Reference proteome</keyword>